<dbReference type="SUPFAM" id="SSF52743">
    <property type="entry name" value="Subtilisin-like"/>
    <property type="match status" value="1"/>
</dbReference>
<comment type="similarity">
    <text evidence="1 5">Belongs to the peptidase S8 family.</text>
</comment>
<evidence type="ECO:0000313" key="9">
    <source>
        <dbReference type="Proteomes" id="UP000012063"/>
    </source>
</evidence>
<dbReference type="InterPro" id="IPR000209">
    <property type="entry name" value="Peptidase_S8/S53_dom"/>
</dbReference>
<dbReference type="InterPro" id="IPR023828">
    <property type="entry name" value="Peptidase_S8_Ser-AS"/>
</dbReference>
<name>M5E2J3_9FIRM</name>
<evidence type="ECO:0000256" key="6">
    <source>
        <dbReference type="SAM" id="Phobius"/>
    </source>
</evidence>
<dbReference type="CDD" id="cd00306">
    <property type="entry name" value="Peptidases_S8_S53"/>
    <property type="match status" value="1"/>
</dbReference>
<evidence type="ECO:0000256" key="5">
    <source>
        <dbReference type="PROSITE-ProRule" id="PRU01240"/>
    </source>
</evidence>
<evidence type="ECO:0000256" key="4">
    <source>
        <dbReference type="ARBA" id="ARBA00022825"/>
    </source>
</evidence>
<evidence type="ECO:0000259" key="7">
    <source>
        <dbReference type="Pfam" id="PF00082"/>
    </source>
</evidence>
<proteinExistence type="inferred from homology"/>
<keyword evidence="6" id="KW-1133">Transmembrane helix</keyword>
<dbReference type="Pfam" id="PF00082">
    <property type="entry name" value="Peptidase_S8"/>
    <property type="match status" value="1"/>
</dbReference>
<feature type="active site" description="Charge relay system" evidence="5">
    <location>
        <position position="188"/>
    </location>
</feature>
<accession>M5E2J3</accession>
<feature type="transmembrane region" description="Helical" evidence="6">
    <location>
        <begin position="279"/>
        <end position="305"/>
    </location>
</feature>
<organism evidence="8 9">
    <name type="scientific">Halanaerobium saccharolyticum subsp. saccharolyticum DSM 6643</name>
    <dbReference type="NCBI Taxonomy" id="1293054"/>
    <lineage>
        <taxon>Bacteria</taxon>
        <taxon>Bacillati</taxon>
        <taxon>Bacillota</taxon>
        <taxon>Clostridia</taxon>
        <taxon>Halanaerobiales</taxon>
        <taxon>Halanaerobiaceae</taxon>
        <taxon>Halanaerobium</taxon>
    </lineage>
</organism>
<dbReference type="GO" id="GO:0006508">
    <property type="term" value="P:proteolysis"/>
    <property type="evidence" value="ECO:0007669"/>
    <property type="project" value="UniProtKB-KW"/>
</dbReference>
<feature type="active site" description="Charge relay system" evidence="5">
    <location>
        <position position="34"/>
    </location>
</feature>
<dbReference type="PANTHER" id="PTHR43806:SF11">
    <property type="entry name" value="CEREVISIN-RELATED"/>
    <property type="match status" value="1"/>
</dbReference>
<feature type="transmembrane region" description="Helical" evidence="6">
    <location>
        <begin position="251"/>
        <end position="273"/>
    </location>
</feature>
<dbReference type="Proteomes" id="UP000012063">
    <property type="component" value="Unassembled WGS sequence"/>
</dbReference>
<dbReference type="Gene3D" id="3.40.50.200">
    <property type="entry name" value="Peptidase S8/S53 domain"/>
    <property type="match status" value="1"/>
</dbReference>
<evidence type="ECO:0000256" key="2">
    <source>
        <dbReference type="ARBA" id="ARBA00022670"/>
    </source>
</evidence>
<dbReference type="PROSITE" id="PS00138">
    <property type="entry name" value="SUBTILASE_SER"/>
    <property type="match status" value="1"/>
</dbReference>
<dbReference type="eggNOG" id="COG5188">
    <property type="taxonomic scope" value="Bacteria"/>
</dbReference>
<dbReference type="AlphaFoldDB" id="M5E2J3"/>
<dbReference type="InParanoid" id="M5E2J3"/>
<dbReference type="InterPro" id="IPR036852">
    <property type="entry name" value="Peptidase_S8/S53_dom_sf"/>
</dbReference>
<dbReference type="EMBL" id="CAUI01000023">
    <property type="protein sequence ID" value="CCU80750.1"/>
    <property type="molecule type" value="Genomic_DNA"/>
</dbReference>
<keyword evidence="3 5" id="KW-0378">Hydrolase</keyword>
<dbReference type="PANTHER" id="PTHR43806">
    <property type="entry name" value="PEPTIDASE S8"/>
    <property type="match status" value="1"/>
</dbReference>
<protein>
    <submittedName>
        <fullName evidence="8">Alkaline serine protease, subtilase family protein</fullName>
    </submittedName>
</protein>
<dbReference type="InterPro" id="IPR050131">
    <property type="entry name" value="Peptidase_S8_subtilisin-like"/>
</dbReference>
<feature type="domain" description="Peptidase S8/S53" evidence="7">
    <location>
        <begin position="27"/>
        <end position="227"/>
    </location>
</feature>
<keyword evidence="6" id="KW-0472">Membrane</keyword>
<keyword evidence="6" id="KW-0812">Transmembrane</keyword>
<dbReference type="PROSITE" id="PS51892">
    <property type="entry name" value="SUBTILASE"/>
    <property type="match status" value="1"/>
</dbReference>
<gene>
    <name evidence="8" type="ORF">HSACCH_02281</name>
</gene>
<dbReference type="eggNOG" id="COG1404">
    <property type="taxonomic scope" value="Bacteria"/>
</dbReference>
<dbReference type="GO" id="GO:0004252">
    <property type="term" value="F:serine-type endopeptidase activity"/>
    <property type="evidence" value="ECO:0007669"/>
    <property type="project" value="UniProtKB-UniRule"/>
</dbReference>
<evidence type="ECO:0000313" key="8">
    <source>
        <dbReference type="EMBL" id="CCU80750.1"/>
    </source>
</evidence>
<feature type="transmembrane region" description="Helical" evidence="6">
    <location>
        <begin position="312"/>
        <end position="334"/>
    </location>
</feature>
<evidence type="ECO:0000256" key="1">
    <source>
        <dbReference type="ARBA" id="ARBA00011073"/>
    </source>
</evidence>
<comment type="caution">
    <text evidence="8">The sequence shown here is derived from an EMBL/GenBank/DDBJ whole genome shotgun (WGS) entry which is preliminary data.</text>
</comment>
<dbReference type="OrthoDB" id="2110423at2"/>
<keyword evidence="2 5" id="KW-0645">Protease</keyword>
<feature type="active site" description="Charge relay system" evidence="5">
    <location>
        <position position="13"/>
    </location>
</feature>
<sequence>MLKNNSIKIFIIDSKVESEFLSSPALKISSDSSHGSKVAAVIRSQSRADIKTLSAENIIGRIDKKNYLSALRKVENYAAVHPQETIIVNISLGFEKAESQADIIKDINTLDNIIIVAAAGNNNSENIAYPARLEEVVAAAALENDKKMPASNYGPEIDLAASGIIKITQRHYLPALNFSRSYKLSGTSFAAPQISALLADLLSLQPELKIEDALKIIKNTSENINDPLFAENKLGSGRINRFKALSRANAYYFWLQLALYSSLITAALLILYYCWHKYSLSGVFIFITISITTFLIQPFLLVIYYKFGISKISFFFLSLTLLYLLFLKITALYLKKTDNFYLLLKLAPYLNDKLKAQINNKIKNALTDKNTKSITKIESFIINKLRKSSSQNKINFYLKIAADFKKPPLKMIVNKSLNYKITVKKIASNLDLTARKKEYQFYIIAEILSIIFNGDYSQKKKAAELAAELKSPLILIPIKNTLIKRNEFNQSSVTLYFLLDILGAFAVEAADISHLLKEIINQESNPWLKYHALQAYLKIAVNDKDYQKFIKKIKAKEKEPVLLALR</sequence>
<dbReference type="RefSeq" id="WP_005490007.1">
    <property type="nucleotide sequence ID" value="NZ_CAUI01000023.1"/>
</dbReference>
<keyword evidence="9" id="KW-1185">Reference proteome</keyword>
<dbReference type="STRING" id="1293054.HSACCH_02281"/>
<reference evidence="9" key="1">
    <citation type="journal article" date="2013" name="Genome Announc.">
        <title>Genome Sequence of Halanaerobium saccharolyticum subsp. saccharolyticum Strain DSM 6643T, a Halophilic Hydrogen-Producing Bacterium.</title>
        <authorList>
            <person name="Kivisto A."/>
            <person name="Larjo A."/>
            <person name="Ciranna A."/>
            <person name="Santala V."/>
            <person name="Roos C."/>
            <person name="Karp M."/>
        </authorList>
    </citation>
    <scope>NUCLEOTIDE SEQUENCE [LARGE SCALE GENOMIC DNA]</scope>
    <source>
        <strain evidence="9">DSM 6643</strain>
    </source>
</reference>
<keyword evidence="4 5" id="KW-0720">Serine protease</keyword>
<evidence type="ECO:0000256" key="3">
    <source>
        <dbReference type="ARBA" id="ARBA00022801"/>
    </source>
</evidence>